<accession>A0A8K0SXU5</accession>
<feature type="region of interest" description="Disordered" evidence="1">
    <location>
        <begin position="333"/>
        <end position="404"/>
    </location>
</feature>
<dbReference type="EMBL" id="JAGPNK010000006">
    <property type="protein sequence ID" value="KAH7319935.1"/>
    <property type="molecule type" value="Genomic_DNA"/>
</dbReference>
<feature type="region of interest" description="Disordered" evidence="1">
    <location>
        <begin position="272"/>
        <end position="295"/>
    </location>
</feature>
<reference evidence="2" key="1">
    <citation type="journal article" date="2021" name="Nat. Commun.">
        <title>Genetic determinants of endophytism in the Arabidopsis root mycobiome.</title>
        <authorList>
            <person name="Mesny F."/>
            <person name="Miyauchi S."/>
            <person name="Thiergart T."/>
            <person name="Pickel B."/>
            <person name="Atanasova L."/>
            <person name="Karlsson M."/>
            <person name="Huettel B."/>
            <person name="Barry K.W."/>
            <person name="Haridas S."/>
            <person name="Chen C."/>
            <person name="Bauer D."/>
            <person name="Andreopoulos W."/>
            <person name="Pangilinan J."/>
            <person name="LaButti K."/>
            <person name="Riley R."/>
            <person name="Lipzen A."/>
            <person name="Clum A."/>
            <person name="Drula E."/>
            <person name="Henrissat B."/>
            <person name="Kohler A."/>
            <person name="Grigoriev I.V."/>
            <person name="Martin F.M."/>
            <person name="Hacquard S."/>
        </authorList>
    </citation>
    <scope>NUCLEOTIDE SEQUENCE</scope>
    <source>
        <strain evidence="2">MPI-CAGE-CH-0235</strain>
    </source>
</reference>
<feature type="region of interest" description="Disordered" evidence="1">
    <location>
        <begin position="1"/>
        <end position="111"/>
    </location>
</feature>
<feature type="compositionally biased region" description="Basic and acidic residues" evidence="1">
    <location>
        <begin position="76"/>
        <end position="87"/>
    </location>
</feature>
<dbReference type="AlphaFoldDB" id="A0A8K0SXU5"/>
<comment type="caution">
    <text evidence="2">The sequence shown here is derived from an EMBL/GenBank/DDBJ whole genome shotgun (WGS) entry which is preliminary data.</text>
</comment>
<proteinExistence type="predicted"/>
<protein>
    <submittedName>
        <fullName evidence="2">Uncharacterized protein</fullName>
    </submittedName>
</protein>
<organism evidence="2 3">
    <name type="scientific">Stachybotrys elegans</name>
    <dbReference type="NCBI Taxonomy" id="80388"/>
    <lineage>
        <taxon>Eukaryota</taxon>
        <taxon>Fungi</taxon>
        <taxon>Dikarya</taxon>
        <taxon>Ascomycota</taxon>
        <taxon>Pezizomycotina</taxon>
        <taxon>Sordariomycetes</taxon>
        <taxon>Hypocreomycetidae</taxon>
        <taxon>Hypocreales</taxon>
        <taxon>Stachybotryaceae</taxon>
        <taxon>Stachybotrys</taxon>
    </lineage>
</organism>
<sequence>MPPGEREAFFAAAGLPSAAAPPTEGSAEKVSPQDDPSHQQAKKKRLSFDLPADQADPSTPKHHLSLESRGNPDGQTPEKKQRKEGAEPIRTGVEAGQQVDGEQAGNLHPDRDEKKWCAHGIKEYITIMEPFLCGNVEEVGRIIGKVMVHDTQHVGHIQHNGPCIKWDFSQGDLIDWGGEGNVGPYEIMDRVKFYNKVARLSLEGEGAPSRGPSRGYSAVSLKALQVVFGKEKVLASTTFEKALKRHFPDWTDLEGPPPCPVAAHTTLTLDDLENPDYPVEQVGTPKGTAKVDDSGKTLGEYADGFSITTDTLKGIEERKESLDGFRRRVHDVALAKETPTLSSGGEEEEPELPPRSAGTGDPFGGGTIDVSSDSSDDDGSQVLCGWRKTPRPIDGSPPVQRSSSGLPAKVIVRAMGEGQDLGCWQRSSSGLPAEVIIRAASRVHRSYSNPGYSLYFEYKPYLDVEVVWEASSL</sequence>
<gene>
    <name evidence="2" type="ORF">B0I35DRAFT_408672</name>
</gene>
<keyword evidence="3" id="KW-1185">Reference proteome</keyword>
<evidence type="ECO:0000313" key="2">
    <source>
        <dbReference type="EMBL" id="KAH7319935.1"/>
    </source>
</evidence>
<evidence type="ECO:0000313" key="3">
    <source>
        <dbReference type="Proteomes" id="UP000813444"/>
    </source>
</evidence>
<evidence type="ECO:0000256" key="1">
    <source>
        <dbReference type="SAM" id="MobiDB-lite"/>
    </source>
</evidence>
<feature type="compositionally biased region" description="Low complexity" evidence="1">
    <location>
        <begin position="9"/>
        <end position="22"/>
    </location>
</feature>
<name>A0A8K0SXU5_9HYPO</name>
<dbReference type="Proteomes" id="UP000813444">
    <property type="component" value="Unassembled WGS sequence"/>
</dbReference>